<keyword evidence="2" id="KW-1185">Reference proteome</keyword>
<evidence type="ECO:0000313" key="2">
    <source>
        <dbReference type="Proteomes" id="UP000821845"/>
    </source>
</evidence>
<gene>
    <name evidence="1" type="ORF">HPB50_003141</name>
</gene>
<comment type="caution">
    <text evidence="1">The sequence shown here is derived from an EMBL/GenBank/DDBJ whole genome shotgun (WGS) entry which is preliminary data.</text>
</comment>
<proteinExistence type="predicted"/>
<reference evidence="1" key="1">
    <citation type="submission" date="2020-05" db="EMBL/GenBank/DDBJ databases">
        <title>Large-scale comparative analyses of tick genomes elucidate their genetic diversity and vector capacities.</title>
        <authorList>
            <person name="Jia N."/>
            <person name="Wang J."/>
            <person name="Shi W."/>
            <person name="Du L."/>
            <person name="Sun Y."/>
            <person name="Zhan W."/>
            <person name="Jiang J."/>
            <person name="Wang Q."/>
            <person name="Zhang B."/>
            <person name="Ji P."/>
            <person name="Sakyi L.B."/>
            <person name="Cui X."/>
            <person name="Yuan T."/>
            <person name="Jiang B."/>
            <person name="Yang W."/>
            <person name="Lam T.T.-Y."/>
            <person name="Chang Q."/>
            <person name="Ding S."/>
            <person name="Wang X."/>
            <person name="Zhu J."/>
            <person name="Ruan X."/>
            <person name="Zhao L."/>
            <person name="Wei J."/>
            <person name="Que T."/>
            <person name="Du C."/>
            <person name="Cheng J."/>
            <person name="Dai P."/>
            <person name="Han X."/>
            <person name="Huang E."/>
            <person name="Gao Y."/>
            <person name="Liu J."/>
            <person name="Shao H."/>
            <person name="Ye R."/>
            <person name="Li L."/>
            <person name="Wei W."/>
            <person name="Wang X."/>
            <person name="Wang C."/>
            <person name="Yang T."/>
            <person name="Huo Q."/>
            <person name="Li W."/>
            <person name="Guo W."/>
            <person name="Chen H."/>
            <person name="Zhou L."/>
            <person name="Ni X."/>
            <person name="Tian J."/>
            <person name="Zhou Y."/>
            <person name="Sheng Y."/>
            <person name="Liu T."/>
            <person name="Pan Y."/>
            <person name="Xia L."/>
            <person name="Li J."/>
            <person name="Zhao F."/>
            <person name="Cao W."/>
        </authorList>
    </citation>
    <scope>NUCLEOTIDE SEQUENCE</scope>
    <source>
        <strain evidence="1">Hyas-2018</strain>
    </source>
</reference>
<name>A0ACB7SJA8_HYAAI</name>
<dbReference type="Proteomes" id="UP000821845">
    <property type="component" value="Chromosome 3"/>
</dbReference>
<protein>
    <submittedName>
        <fullName evidence="1">Uncharacterized protein</fullName>
    </submittedName>
</protein>
<evidence type="ECO:0000313" key="1">
    <source>
        <dbReference type="EMBL" id="KAH6935056.1"/>
    </source>
</evidence>
<organism evidence="1 2">
    <name type="scientific">Hyalomma asiaticum</name>
    <name type="common">Tick</name>
    <dbReference type="NCBI Taxonomy" id="266040"/>
    <lineage>
        <taxon>Eukaryota</taxon>
        <taxon>Metazoa</taxon>
        <taxon>Ecdysozoa</taxon>
        <taxon>Arthropoda</taxon>
        <taxon>Chelicerata</taxon>
        <taxon>Arachnida</taxon>
        <taxon>Acari</taxon>
        <taxon>Parasitiformes</taxon>
        <taxon>Ixodida</taxon>
        <taxon>Ixodoidea</taxon>
        <taxon>Ixodidae</taxon>
        <taxon>Hyalomminae</taxon>
        <taxon>Hyalomma</taxon>
    </lineage>
</organism>
<dbReference type="EMBL" id="CM023483">
    <property type="protein sequence ID" value="KAH6935056.1"/>
    <property type="molecule type" value="Genomic_DNA"/>
</dbReference>
<accession>A0ACB7SJA8</accession>
<sequence length="95" mass="10303">MVARKIKGESGDVEAAMSTLLLLLRRAMRGGEEAEATGSVRFRRLPTPAAASRCCPVRRRLERLHGLEARLLLLLAAPRCPLIGFVKSASPPTNP</sequence>